<keyword evidence="1" id="KW-0732">Signal</keyword>
<evidence type="ECO:0000313" key="3">
    <source>
        <dbReference type="WBParaSite" id="MBELARI_LOCUS5447"/>
    </source>
</evidence>
<accession>A0AAF3FHV0</accession>
<dbReference type="Proteomes" id="UP000887575">
    <property type="component" value="Unassembled WGS sequence"/>
</dbReference>
<dbReference type="WBParaSite" id="MBELARI_LOCUS5447">
    <property type="protein sequence ID" value="MBELARI_LOCUS5447"/>
    <property type="gene ID" value="MBELARI_LOCUS5447"/>
</dbReference>
<name>A0AAF3FHV0_9BILA</name>
<evidence type="ECO:0000256" key="1">
    <source>
        <dbReference type="SAM" id="SignalP"/>
    </source>
</evidence>
<feature type="chain" id="PRO_5042026543" evidence="1">
    <location>
        <begin position="23"/>
        <end position="112"/>
    </location>
</feature>
<reference evidence="3" key="1">
    <citation type="submission" date="2024-02" db="UniProtKB">
        <authorList>
            <consortium name="WormBaseParasite"/>
        </authorList>
    </citation>
    <scope>IDENTIFICATION</scope>
</reference>
<organism evidence="2 3">
    <name type="scientific">Mesorhabditis belari</name>
    <dbReference type="NCBI Taxonomy" id="2138241"/>
    <lineage>
        <taxon>Eukaryota</taxon>
        <taxon>Metazoa</taxon>
        <taxon>Ecdysozoa</taxon>
        <taxon>Nematoda</taxon>
        <taxon>Chromadorea</taxon>
        <taxon>Rhabditida</taxon>
        <taxon>Rhabditina</taxon>
        <taxon>Rhabditomorpha</taxon>
        <taxon>Rhabditoidea</taxon>
        <taxon>Rhabditidae</taxon>
        <taxon>Mesorhabditinae</taxon>
        <taxon>Mesorhabditis</taxon>
    </lineage>
</organism>
<protein>
    <submittedName>
        <fullName evidence="3">Uncharacterized protein</fullName>
    </submittedName>
</protein>
<dbReference type="AlphaFoldDB" id="A0AAF3FHV0"/>
<feature type="signal peptide" evidence="1">
    <location>
        <begin position="1"/>
        <end position="22"/>
    </location>
</feature>
<proteinExistence type="predicted"/>
<keyword evidence="2" id="KW-1185">Reference proteome</keyword>
<evidence type="ECO:0000313" key="2">
    <source>
        <dbReference type="Proteomes" id="UP000887575"/>
    </source>
</evidence>
<sequence length="112" mass="12569">MRSLYGILGISFLFLFSENALGLFCYSGWQNFSEEPPVDNVSLVECLPHHECCSVVSSLNGAHYDCYEECPDSSFHKCGPDPKLGIQDLHYCYCANETDPDCRPYLGEKTTV</sequence>